<name>A0AB38G7I0_9STRE</name>
<dbReference type="AlphaFoldDB" id="A0AB38G7I0"/>
<dbReference type="RefSeq" id="WP_231872453.1">
    <property type="nucleotide sequence ID" value="NZ_CP066277.1"/>
</dbReference>
<sequence>MDTKENKSSFQFTRPILKEAIFLSNETHLSEGELTFKFEVNAEEPQNSEENNKQYAKVFLTVSNFDFLPENQENIEEPYFLRVTMGATFTWFKDSPYDVDNLLKINAPSLLLSYIRPVITDLTGLSEYNEEFIPFIDFSANNKKDTL</sequence>
<accession>A0AB38G7I0</accession>
<proteinExistence type="predicted"/>
<dbReference type="EMBL" id="LS483348">
    <property type="protein sequence ID" value="SQF43103.1"/>
    <property type="molecule type" value="Genomic_DNA"/>
</dbReference>
<evidence type="ECO:0000313" key="1">
    <source>
        <dbReference type="EMBL" id="SQF43103.1"/>
    </source>
</evidence>
<dbReference type="InterPro" id="IPR035958">
    <property type="entry name" value="SecB-like_sf"/>
</dbReference>
<reference evidence="1 2" key="1">
    <citation type="submission" date="2018-06" db="EMBL/GenBank/DDBJ databases">
        <authorList>
            <consortium name="Pathogen Informatics"/>
            <person name="Doyle S."/>
        </authorList>
    </citation>
    <scope>NUCLEOTIDE SEQUENCE [LARGE SCALE GENOMIC DNA]</scope>
    <source>
        <strain evidence="1 2">NCTC8738</strain>
    </source>
</reference>
<dbReference type="Gene3D" id="3.10.420.10">
    <property type="entry name" value="SecB-like"/>
    <property type="match status" value="1"/>
</dbReference>
<protein>
    <recommendedName>
        <fullName evidence="3">Preprotein translocase subunit SecB</fullName>
    </recommendedName>
</protein>
<dbReference type="Proteomes" id="UP000248954">
    <property type="component" value="Chromosome 1"/>
</dbReference>
<organism evidence="1 2">
    <name type="scientific">Streptococcus lutetiensis</name>
    <dbReference type="NCBI Taxonomy" id="150055"/>
    <lineage>
        <taxon>Bacteria</taxon>
        <taxon>Bacillati</taxon>
        <taxon>Bacillota</taxon>
        <taxon>Bacilli</taxon>
        <taxon>Lactobacillales</taxon>
        <taxon>Streptococcaceae</taxon>
        <taxon>Streptococcus</taxon>
    </lineage>
</organism>
<evidence type="ECO:0000313" key="2">
    <source>
        <dbReference type="Proteomes" id="UP000248954"/>
    </source>
</evidence>
<evidence type="ECO:0008006" key="3">
    <source>
        <dbReference type="Google" id="ProtNLM"/>
    </source>
</evidence>
<dbReference type="SUPFAM" id="SSF54611">
    <property type="entry name" value="SecB-like"/>
    <property type="match status" value="1"/>
</dbReference>
<gene>
    <name evidence="1" type="ORF">NCTC8738_01931</name>
</gene>